<gene>
    <name evidence="2" type="ORF">BDV96DRAFT_45709</name>
</gene>
<keyword evidence="3" id="KW-1185">Reference proteome</keyword>
<evidence type="ECO:0000256" key="1">
    <source>
        <dbReference type="SAM" id="MobiDB-lite"/>
    </source>
</evidence>
<feature type="compositionally biased region" description="Polar residues" evidence="1">
    <location>
        <begin position="101"/>
        <end position="112"/>
    </location>
</feature>
<dbReference type="AlphaFoldDB" id="A0A6A5ZAX8"/>
<proteinExistence type="predicted"/>
<evidence type="ECO:0000313" key="3">
    <source>
        <dbReference type="Proteomes" id="UP000799770"/>
    </source>
</evidence>
<reference evidence="2" key="1">
    <citation type="journal article" date="2020" name="Stud. Mycol.">
        <title>101 Dothideomycetes genomes: a test case for predicting lifestyles and emergence of pathogens.</title>
        <authorList>
            <person name="Haridas S."/>
            <person name="Albert R."/>
            <person name="Binder M."/>
            <person name="Bloem J."/>
            <person name="Labutti K."/>
            <person name="Salamov A."/>
            <person name="Andreopoulos B."/>
            <person name="Baker S."/>
            <person name="Barry K."/>
            <person name="Bills G."/>
            <person name="Bluhm B."/>
            <person name="Cannon C."/>
            <person name="Castanera R."/>
            <person name="Culley D."/>
            <person name="Daum C."/>
            <person name="Ezra D."/>
            <person name="Gonzalez J."/>
            <person name="Henrissat B."/>
            <person name="Kuo A."/>
            <person name="Liang C."/>
            <person name="Lipzen A."/>
            <person name="Lutzoni F."/>
            <person name="Magnuson J."/>
            <person name="Mondo S."/>
            <person name="Nolan M."/>
            <person name="Ohm R."/>
            <person name="Pangilinan J."/>
            <person name="Park H.-J."/>
            <person name="Ramirez L."/>
            <person name="Alfaro M."/>
            <person name="Sun H."/>
            <person name="Tritt A."/>
            <person name="Yoshinaga Y."/>
            <person name="Zwiers L.-H."/>
            <person name="Turgeon B."/>
            <person name="Goodwin S."/>
            <person name="Spatafora J."/>
            <person name="Crous P."/>
            <person name="Grigoriev I."/>
        </authorList>
    </citation>
    <scope>NUCLEOTIDE SEQUENCE</scope>
    <source>
        <strain evidence="2">CBS 627.86</strain>
    </source>
</reference>
<sequence>MDTPLISEVSRLVTIKNRTAATRTTNSRDPLPVDQTNAIAPTRSDGLGQPAQSCSPQHSRDPRTNFTPNETQRKKRRVRIRSPSFLFGTRGSTESKRKKQTGSIATSSQTDRTTASIWESIDTLPLTAPMSLGHSSMRTSALRRRDFLQDSARESQETLSPTNYKSSPKGSLAQDSRRSPLHHKQDSSWTSLSKEQDICSLMSRELSLREVLEEGSPPASISPKRDNPAVQGHFVPSLTPLDTPATSTPKELQEQPRKKTPMPPKKQGKQKSKTGRLVFAPTPFGYDEPPVSTSSSALLDERLDRARKLRDQEQENTETPTNKRDERKSKIALETLAPACDSYDLPALTASLATLSDQDSESSTKSKRCERRLQLTGPPLLKELPSITFTPATPATLAPHEWAISRTGLPALPLEAAHMWETPFPGNSRELTLRLLQWHEGMRKQFLFSAPAGSRALPEHPTSRRPVNVALVMMQLWETTRDGPSECNKDVYCIGPGEYDAMIYCEVDVVSERRAPQEKKPNQKSKMSKVFQKLRGGQEEEFDTVERNERWAFIVVKGKKEKGDYGAAPYLTLAFRKDDVAKSSDCLFTVYPDEVPLPESTRNSFEPDSELEPEPEPLTPAFEPQPIHRYASMPAMRRAFSSSNLGHGPSTHTLRPLRTVSSLDYISPLAIPANSSVLSLPPPTYPPVEIREDGWTVRRTTFWLKKTLVCVEGFRVDLTAFREWIEAVGRGEGKMMVYCESERIIL</sequence>
<protein>
    <submittedName>
        <fullName evidence="2">Uncharacterized protein</fullName>
    </submittedName>
</protein>
<feature type="compositionally biased region" description="Basic and acidic residues" evidence="1">
    <location>
        <begin position="299"/>
        <end position="313"/>
    </location>
</feature>
<evidence type="ECO:0000313" key="2">
    <source>
        <dbReference type="EMBL" id="KAF2116224.1"/>
    </source>
</evidence>
<feature type="region of interest" description="Disordered" evidence="1">
    <location>
        <begin position="151"/>
        <end position="194"/>
    </location>
</feature>
<dbReference type="EMBL" id="ML977321">
    <property type="protein sequence ID" value="KAF2116224.1"/>
    <property type="molecule type" value="Genomic_DNA"/>
</dbReference>
<dbReference type="Proteomes" id="UP000799770">
    <property type="component" value="Unassembled WGS sequence"/>
</dbReference>
<dbReference type="OrthoDB" id="3800839at2759"/>
<feature type="compositionally biased region" description="Basic and acidic residues" evidence="1">
    <location>
        <begin position="321"/>
        <end position="330"/>
    </location>
</feature>
<feature type="region of interest" description="Disordered" evidence="1">
    <location>
        <begin position="211"/>
        <end position="330"/>
    </location>
</feature>
<name>A0A6A5ZAX8_9PLEO</name>
<organism evidence="2 3">
    <name type="scientific">Lophiotrema nucula</name>
    <dbReference type="NCBI Taxonomy" id="690887"/>
    <lineage>
        <taxon>Eukaryota</taxon>
        <taxon>Fungi</taxon>
        <taxon>Dikarya</taxon>
        <taxon>Ascomycota</taxon>
        <taxon>Pezizomycotina</taxon>
        <taxon>Dothideomycetes</taxon>
        <taxon>Pleosporomycetidae</taxon>
        <taxon>Pleosporales</taxon>
        <taxon>Lophiotremataceae</taxon>
        <taxon>Lophiotrema</taxon>
    </lineage>
</organism>
<feature type="region of interest" description="Disordered" evidence="1">
    <location>
        <begin position="18"/>
        <end position="112"/>
    </location>
</feature>
<feature type="compositionally biased region" description="Basic and acidic residues" evidence="1">
    <location>
        <begin position="175"/>
        <end position="186"/>
    </location>
</feature>
<feature type="region of interest" description="Disordered" evidence="1">
    <location>
        <begin position="598"/>
        <end position="624"/>
    </location>
</feature>
<feature type="compositionally biased region" description="Polar residues" evidence="1">
    <location>
        <begin position="157"/>
        <end position="169"/>
    </location>
</feature>
<accession>A0A6A5ZAX8</accession>